<accession>A0ABW2JCB6</accession>
<proteinExistence type="predicted"/>
<organism evidence="3 4">
    <name type="scientific">Streptomyces monticola</name>
    <dbReference type="NCBI Taxonomy" id="2666263"/>
    <lineage>
        <taxon>Bacteria</taxon>
        <taxon>Bacillati</taxon>
        <taxon>Actinomycetota</taxon>
        <taxon>Actinomycetes</taxon>
        <taxon>Kitasatosporales</taxon>
        <taxon>Streptomycetaceae</taxon>
        <taxon>Streptomyces</taxon>
    </lineage>
</organism>
<keyword evidence="2" id="KW-1133">Transmembrane helix</keyword>
<feature type="region of interest" description="Disordered" evidence="1">
    <location>
        <begin position="181"/>
        <end position="205"/>
    </location>
</feature>
<evidence type="ECO:0000313" key="4">
    <source>
        <dbReference type="Proteomes" id="UP001596523"/>
    </source>
</evidence>
<name>A0ABW2JCB6_9ACTN</name>
<keyword evidence="4" id="KW-1185">Reference proteome</keyword>
<dbReference type="Pfam" id="PF19136">
    <property type="entry name" value="DUF5819"/>
    <property type="match status" value="1"/>
</dbReference>
<evidence type="ECO:0000313" key="3">
    <source>
        <dbReference type="EMBL" id="MFC7303031.1"/>
    </source>
</evidence>
<keyword evidence="2" id="KW-0812">Transmembrane</keyword>
<comment type="caution">
    <text evidence="3">The sequence shown here is derived from an EMBL/GenBank/DDBJ whole genome shotgun (WGS) entry which is preliminary data.</text>
</comment>
<protein>
    <submittedName>
        <fullName evidence="3">DUF5819 family protein</fullName>
    </submittedName>
</protein>
<dbReference type="EMBL" id="JBHTCF010000001">
    <property type="protein sequence ID" value="MFC7303031.1"/>
    <property type="molecule type" value="Genomic_DNA"/>
</dbReference>
<dbReference type="Proteomes" id="UP001596523">
    <property type="component" value="Unassembled WGS sequence"/>
</dbReference>
<feature type="compositionally biased region" description="Basic and acidic residues" evidence="1">
    <location>
        <begin position="193"/>
        <end position="205"/>
    </location>
</feature>
<keyword evidence="2" id="KW-0472">Membrane</keyword>
<reference evidence="4" key="1">
    <citation type="journal article" date="2019" name="Int. J. Syst. Evol. Microbiol.">
        <title>The Global Catalogue of Microorganisms (GCM) 10K type strain sequencing project: providing services to taxonomists for standard genome sequencing and annotation.</title>
        <authorList>
            <consortium name="The Broad Institute Genomics Platform"/>
            <consortium name="The Broad Institute Genome Sequencing Center for Infectious Disease"/>
            <person name="Wu L."/>
            <person name="Ma J."/>
        </authorList>
    </citation>
    <scope>NUCLEOTIDE SEQUENCE [LARGE SCALE GENOMIC DNA]</scope>
    <source>
        <strain evidence="4">SYNS20</strain>
    </source>
</reference>
<feature type="transmembrane region" description="Helical" evidence="2">
    <location>
        <begin position="15"/>
        <end position="37"/>
    </location>
</feature>
<evidence type="ECO:0000256" key="2">
    <source>
        <dbReference type="SAM" id="Phobius"/>
    </source>
</evidence>
<evidence type="ECO:0000256" key="1">
    <source>
        <dbReference type="SAM" id="MobiDB-lite"/>
    </source>
</evidence>
<dbReference type="RefSeq" id="WP_381825789.1">
    <property type="nucleotide sequence ID" value="NZ_JBHTCF010000001.1"/>
</dbReference>
<gene>
    <name evidence="3" type="ORF">ACFQVC_02205</name>
</gene>
<dbReference type="InterPro" id="IPR043857">
    <property type="entry name" value="DUF5819"/>
</dbReference>
<sequence length="205" mass="22313">MGAADAEPGPLARSLVAAVAAVVAVAVLAHLAVLLVFNAPRNAISARHGDTINAYVHPELSQNWKVFAPNPMRRNLDLLGRAEVRGPDGAVTTTRWRDLTAEDLDALRGSVFPSVSVEQFRQAWTDFIAHRTSEGAPLGVRGDVSERLITRLAVRRLAPEVPGGGRVVRIQLREVSRPLAPPAWQPQRNTAPTHRDFPWIEAGRP</sequence>